<protein>
    <submittedName>
        <fullName evidence="2">Uncharacterized protein</fullName>
    </submittedName>
</protein>
<feature type="region of interest" description="Disordered" evidence="1">
    <location>
        <begin position="1"/>
        <end position="24"/>
    </location>
</feature>
<gene>
    <name evidence="2" type="ORF">PCASD_02439</name>
</gene>
<evidence type="ECO:0000313" key="2">
    <source>
        <dbReference type="EMBL" id="PLW51119.1"/>
    </source>
</evidence>
<feature type="compositionally biased region" description="Polar residues" evidence="1">
    <location>
        <begin position="7"/>
        <end position="17"/>
    </location>
</feature>
<accession>A0A2N5VM88</accession>
<organism evidence="2 3">
    <name type="scientific">Puccinia coronata f. sp. avenae</name>
    <dbReference type="NCBI Taxonomy" id="200324"/>
    <lineage>
        <taxon>Eukaryota</taxon>
        <taxon>Fungi</taxon>
        <taxon>Dikarya</taxon>
        <taxon>Basidiomycota</taxon>
        <taxon>Pucciniomycotina</taxon>
        <taxon>Pucciniomycetes</taxon>
        <taxon>Pucciniales</taxon>
        <taxon>Pucciniaceae</taxon>
        <taxon>Puccinia</taxon>
    </lineage>
</organism>
<evidence type="ECO:0000313" key="3">
    <source>
        <dbReference type="Proteomes" id="UP000235392"/>
    </source>
</evidence>
<dbReference type="EMBL" id="PGCI01000007">
    <property type="protein sequence ID" value="PLW51119.1"/>
    <property type="molecule type" value="Genomic_DNA"/>
</dbReference>
<dbReference type="Proteomes" id="UP000235392">
    <property type="component" value="Unassembled WGS sequence"/>
</dbReference>
<name>A0A2N5VM88_9BASI</name>
<reference evidence="2 3" key="1">
    <citation type="submission" date="2017-11" db="EMBL/GenBank/DDBJ databases">
        <title>De novo assembly and phasing of dikaryotic genomes from two isolates of Puccinia coronata f. sp. avenae, the causal agent of oat crown rust.</title>
        <authorList>
            <person name="Miller M.E."/>
            <person name="Zhang Y."/>
            <person name="Omidvar V."/>
            <person name="Sperschneider J."/>
            <person name="Schwessinger B."/>
            <person name="Raley C."/>
            <person name="Palmer J.M."/>
            <person name="Garnica D."/>
            <person name="Upadhyaya N."/>
            <person name="Rathjen J."/>
            <person name="Taylor J.M."/>
            <person name="Park R.F."/>
            <person name="Dodds P.N."/>
            <person name="Hirsch C.D."/>
            <person name="Kianian S.F."/>
            <person name="Figueroa M."/>
        </authorList>
    </citation>
    <scope>NUCLEOTIDE SEQUENCE [LARGE SCALE GENOMIC DNA]</scope>
    <source>
        <strain evidence="2">12SD80</strain>
    </source>
</reference>
<dbReference type="AlphaFoldDB" id="A0A2N5VM88"/>
<sequence>MPGTATMPATTLSSSNLKPIRVPKDYGSSSKELLKTTTLNNGSPNANGISNIEFDSAPLDNNTTASSLDSKKPGVSLLINSIVDVGKKNEKELTLISDINTFNWNIGNPLDPPPFAHFLSMDDLVYFCQISARHYGYAVSKSNSVPGKNIYLTCYPLGSYQGSTINKAAQKTVSMKVNRPFQLIGSVPMSKKVTSKTWTLEHPHRSGGFGPT</sequence>
<evidence type="ECO:0000256" key="1">
    <source>
        <dbReference type="SAM" id="MobiDB-lite"/>
    </source>
</evidence>
<comment type="caution">
    <text evidence="2">The sequence shown here is derived from an EMBL/GenBank/DDBJ whole genome shotgun (WGS) entry which is preliminary data.</text>
</comment>
<proteinExistence type="predicted"/>